<name>A0AAD7E234_MYCRO</name>
<reference evidence="2" key="1">
    <citation type="submission" date="2023-03" db="EMBL/GenBank/DDBJ databases">
        <title>Massive genome expansion in bonnet fungi (Mycena s.s.) driven by repeated elements and novel gene families across ecological guilds.</title>
        <authorList>
            <consortium name="Lawrence Berkeley National Laboratory"/>
            <person name="Harder C.B."/>
            <person name="Miyauchi S."/>
            <person name="Viragh M."/>
            <person name="Kuo A."/>
            <person name="Thoen E."/>
            <person name="Andreopoulos B."/>
            <person name="Lu D."/>
            <person name="Skrede I."/>
            <person name="Drula E."/>
            <person name="Henrissat B."/>
            <person name="Morin E."/>
            <person name="Kohler A."/>
            <person name="Barry K."/>
            <person name="LaButti K."/>
            <person name="Morin E."/>
            <person name="Salamov A."/>
            <person name="Lipzen A."/>
            <person name="Mereny Z."/>
            <person name="Hegedus B."/>
            <person name="Baldrian P."/>
            <person name="Stursova M."/>
            <person name="Weitz H."/>
            <person name="Taylor A."/>
            <person name="Grigoriev I.V."/>
            <person name="Nagy L.G."/>
            <person name="Martin F."/>
            <person name="Kauserud H."/>
        </authorList>
    </citation>
    <scope>NUCLEOTIDE SEQUENCE</scope>
    <source>
        <strain evidence="2">CBHHK067</strain>
    </source>
</reference>
<dbReference type="AlphaFoldDB" id="A0AAD7E234"/>
<gene>
    <name evidence="2" type="ORF">B0H17DRAFT_1127188</name>
</gene>
<proteinExistence type="predicted"/>
<feature type="region of interest" description="Disordered" evidence="1">
    <location>
        <begin position="178"/>
        <end position="214"/>
    </location>
</feature>
<protein>
    <submittedName>
        <fullName evidence="2">Uncharacterized protein</fullName>
    </submittedName>
</protein>
<evidence type="ECO:0000256" key="1">
    <source>
        <dbReference type="SAM" id="MobiDB-lite"/>
    </source>
</evidence>
<comment type="caution">
    <text evidence="2">The sequence shown here is derived from an EMBL/GenBank/DDBJ whole genome shotgun (WGS) entry which is preliminary data.</text>
</comment>
<organism evidence="2 3">
    <name type="scientific">Mycena rosella</name>
    <name type="common">Pink bonnet</name>
    <name type="synonym">Agaricus rosellus</name>
    <dbReference type="NCBI Taxonomy" id="1033263"/>
    <lineage>
        <taxon>Eukaryota</taxon>
        <taxon>Fungi</taxon>
        <taxon>Dikarya</taxon>
        <taxon>Basidiomycota</taxon>
        <taxon>Agaricomycotina</taxon>
        <taxon>Agaricomycetes</taxon>
        <taxon>Agaricomycetidae</taxon>
        <taxon>Agaricales</taxon>
        <taxon>Marasmiineae</taxon>
        <taxon>Mycenaceae</taxon>
        <taxon>Mycena</taxon>
    </lineage>
</organism>
<evidence type="ECO:0000313" key="2">
    <source>
        <dbReference type="EMBL" id="KAJ7703559.1"/>
    </source>
</evidence>
<dbReference type="EMBL" id="JARKIE010000012">
    <property type="protein sequence ID" value="KAJ7703559.1"/>
    <property type="molecule type" value="Genomic_DNA"/>
</dbReference>
<dbReference type="Proteomes" id="UP001221757">
    <property type="component" value="Unassembled WGS sequence"/>
</dbReference>
<keyword evidence="3" id="KW-1185">Reference proteome</keyword>
<evidence type="ECO:0000313" key="3">
    <source>
        <dbReference type="Proteomes" id="UP001221757"/>
    </source>
</evidence>
<accession>A0AAD7E234</accession>
<sequence length="214" mass="23342">MSHADGFPTFPSFNTTFSSQSKIFIGHNAGLPLGPVLRAIGGKLQGVQFAEIEQLNVKPSCKYLAHRFEVLAGLNQIEHATLLRVLHSHIPHPVLDVGVDGVGNELLVRGWDGKNTELAEYSRLRVGATAGGEGARRRGRHVVLKQGAQWQWDESGGPEVVRRRTGYCAKVVEVGQTAGHRRGAQQGRRERAGTVLNHDSIGRIRSPREPGLLV</sequence>